<dbReference type="Proteomes" id="UP000502415">
    <property type="component" value="Chromosome"/>
</dbReference>
<evidence type="ECO:0000313" key="5">
    <source>
        <dbReference type="Proteomes" id="UP000502415"/>
    </source>
</evidence>
<gene>
    <name evidence="4" type="ORF">HH212_23685</name>
</gene>
<feature type="domain" description="DUF6701" evidence="3">
    <location>
        <begin position="499"/>
        <end position="1107"/>
    </location>
</feature>
<feature type="chain" id="PRO_5031016646" description="DUF11 domain-containing protein" evidence="1">
    <location>
        <begin position="43"/>
        <end position="1108"/>
    </location>
</feature>
<evidence type="ECO:0000313" key="4">
    <source>
        <dbReference type="EMBL" id="QJE02650.1"/>
    </source>
</evidence>
<dbReference type="Gene3D" id="2.60.40.10">
    <property type="entry name" value="Immunoglobulins"/>
    <property type="match status" value="1"/>
</dbReference>
<dbReference type="InterPro" id="IPR046524">
    <property type="entry name" value="DUF6701"/>
</dbReference>
<name>A0A7Z2ZUU2_9BURK</name>
<dbReference type="EMBL" id="CP051685">
    <property type="protein sequence ID" value="QJE02650.1"/>
    <property type="molecule type" value="Genomic_DNA"/>
</dbReference>
<dbReference type="Pfam" id="PF01345">
    <property type="entry name" value="DUF11"/>
    <property type="match status" value="1"/>
</dbReference>
<reference evidence="4 5" key="1">
    <citation type="submission" date="2020-04" db="EMBL/GenBank/DDBJ databases">
        <title>Genome sequencing of novel species.</title>
        <authorList>
            <person name="Heo J."/>
            <person name="Kim S.-J."/>
            <person name="Kim J.-S."/>
            <person name="Hong S.-B."/>
            <person name="Kwon S.-W."/>
        </authorList>
    </citation>
    <scope>NUCLEOTIDE SEQUENCE [LARGE SCALE GENOMIC DNA]</scope>
    <source>
        <strain evidence="4 5">GN2-R2</strain>
    </source>
</reference>
<evidence type="ECO:0000259" key="2">
    <source>
        <dbReference type="Pfam" id="PF01345"/>
    </source>
</evidence>
<feature type="domain" description="DUF11" evidence="2">
    <location>
        <begin position="328"/>
        <end position="449"/>
    </location>
</feature>
<dbReference type="KEGG" id="mfy:HH212_23685"/>
<dbReference type="Pfam" id="PF20419">
    <property type="entry name" value="DUF6701"/>
    <property type="match status" value="1"/>
</dbReference>
<protein>
    <recommendedName>
        <fullName evidence="6">DUF11 domain-containing protein</fullName>
    </recommendedName>
</protein>
<accession>A0A7Z2ZUU2</accession>
<dbReference type="RefSeq" id="WP_170204732.1">
    <property type="nucleotide sequence ID" value="NZ_CP051685.1"/>
</dbReference>
<organism evidence="4 5">
    <name type="scientific">Massilia forsythiae</name>
    <dbReference type="NCBI Taxonomy" id="2728020"/>
    <lineage>
        <taxon>Bacteria</taxon>
        <taxon>Pseudomonadati</taxon>
        <taxon>Pseudomonadota</taxon>
        <taxon>Betaproteobacteria</taxon>
        <taxon>Burkholderiales</taxon>
        <taxon>Oxalobacteraceae</taxon>
        <taxon>Telluria group</taxon>
        <taxon>Massilia</taxon>
    </lineage>
</organism>
<dbReference type="AlphaFoldDB" id="A0A7Z2ZUU2"/>
<evidence type="ECO:0000256" key="1">
    <source>
        <dbReference type="SAM" id="SignalP"/>
    </source>
</evidence>
<feature type="signal peptide" evidence="1">
    <location>
        <begin position="1"/>
        <end position="42"/>
    </location>
</feature>
<evidence type="ECO:0000259" key="3">
    <source>
        <dbReference type="Pfam" id="PF20419"/>
    </source>
</evidence>
<evidence type="ECO:0008006" key="6">
    <source>
        <dbReference type="Google" id="ProtNLM"/>
    </source>
</evidence>
<keyword evidence="5" id="KW-1185">Reference proteome</keyword>
<keyword evidence="1" id="KW-0732">Signal</keyword>
<dbReference type="InterPro" id="IPR013783">
    <property type="entry name" value="Ig-like_fold"/>
</dbReference>
<dbReference type="InterPro" id="IPR001434">
    <property type="entry name" value="OmcB-like_DUF11"/>
</dbReference>
<proteinExistence type="predicted"/>
<sequence>MNARIPAPAPSPHAWLAAPLLAPLLALLLALLLSLSAAPARADTALSVVQSFRGTYNFTGTEVTMRTGDNDNPCAVASSNTILSAKLSGIPSGATVQSALLYWAGSSTTPDYTVNFDGVSRTADRQYTSNTIGSGFTFFSGAVDVTTQVNKKGNGTYTFSGLTVNSGNPWCASSGVLGGFALLVIYSQPSEPFRLLNVYEGFQYVRNSSLSISLGNFNVPNPLPDNVTGRVGHITWEGDDTLSGGGEDLLFNGYALTDSMNPSGNQFNSSSNVNGDASSYGIDFDVYTLKPPIIQAGQSSATSTYKSGQDLVLLSAEVVAMPYVANADLALEMTRSGDLTVGATASYTIKVSNVGVDKDVGPITVVDTLSSSLNLVSASGSGWTCSSAVQGSGETVVTCSQDGPLAGNGGTLTPLTISVTPKAAGNYSNSAVVYGKTGDDNAANNSATDTGKAGTADTPPAVFTRQVCKSGDEIVVIGNDKTAADNTCPRFIGPVTAGDSTTRIYITAVSMVNGKLIAKPLSSSDMTVPVSLSATCLPNSGVAVSYAGATFDCKGTARSVNVTAQGNKPTAVLGPSSAPSQFFYADVGRVTLSLSYNGSVVSKLDFISRPSDIRVYSVARASDGALDRGGLAAANWSKTDDVAFAKAGEQFNVRVGAWMANNAWAPSFGKEPAALSSTLPASALTQQFKLDLFTPTAVDGGSGVAANAAKDAIVQGAFSPDQDFAATSAVSGVGLFEAKARWFEAGYLGLTPSMIDYLNTGAVGGPPDGVDPASTSRLIASTRVAGRFYPDHFETQLTFNLACQADMSCPATYPVEGATYSLQPFNLAVTAFAMPRNGKPQPMGLFRNVNAARAVTLAAVTSPLASGTALAAAPFSAVTPLPQSANMSDFPTMSTTGTFALGTPYSASARRAQNWGAPTAAYLRATSADKLVAAGSDSATTALVVNSATPAGASGVQYEDGLMVISGRLFVPNLFGSELLRMSVPLTAQYWNGSAWVTSATDSPSGTATPSTVAATVTPLACTRSFAQSSTASTCKAGVLAFASGSVNPAPLTAGLGKMILQAPGRGTNGSIDFTAAGGNAGAWLPSTRARATFGLYTSPLIYLREVY</sequence>